<keyword evidence="1" id="KW-1133">Transmembrane helix</keyword>
<evidence type="ECO:0000313" key="2">
    <source>
        <dbReference type="EMBL" id="CAK9145714.1"/>
    </source>
</evidence>
<dbReference type="AlphaFoldDB" id="A0ABC8RL83"/>
<dbReference type="Proteomes" id="UP001642360">
    <property type="component" value="Unassembled WGS sequence"/>
</dbReference>
<comment type="caution">
    <text evidence="2">The sequence shown here is derived from an EMBL/GenBank/DDBJ whole genome shotgun (WGS) entry which is preliminary data.</text>
</comment>
<name>A0ABC8RL83_9AQUA</name>
<keyword evidence="1" id="KW-0472">Membrane</keyword>
<accession>A0ABC8RL83</accession>
<feature type="transmembrane region" description="Helical" evidence="1">
    <location>
        <begin position="182"/>
        <end position="200"/>
    </location>
</feature>
<organism evidence="2 3">
    <name type="scientific">Ilex paraguariensis</name>
    <name type="common">yerba mate</name>
    <dbReference type="NCBI Taxonomy" id="185542"/>
    <lineage>
        <taxon>Eukaryota</taxon>
        <taxon>Viridiplantae</taxon>
        <taxon>Streptophyta</taxon>
        <taxon>Embryophyta</taxon>
        <taxon>Tracheophyta</taxon>
        <taxon>Spermatophyta</taxon>
        <taxon>Magnoliopsida</taxon>
        <taxon>eudicotyledons</taxon>
        <taxon>Gunneridae</taxon>
        <taxon>Pentapetalae</taxon>
        <taxon>asterids</taxon>
        <taxon>campanulids</taxon>
        <taxon>Aquifoliales</taxon>
        <taxon>Aquifoliaceae</taxon>
        <taxon>Ilex</taxon>
    </lineage>
</organism>
<dbReference type="EMBL" id="CAUOFW020001502">
    <property type="protein sequence ID" value="CAK9145714.1"/>
    <property type="molecule type" value="Genomic_DNA"/>
</dbReference>
<proteinExistence type="predicted"/>
<protein>
    <submittedName>
        <fullName evidence="2">Uncharacterized protein</fullName>
    </submittedName>
</protein>
<gene>
    <name evidence="2" type="ORF">ILEXP_LOCUS13530</name>
</gene>
<evidence type="ECO:0000256" key="1">
    <source>
        <dbReference type="SAM" id="Phobius"/>
    </source>
</evidence>
<evidence type="ECO:0000313" key="3">
    <source>
        <dbReference type="Proteomes" id="UP001642360"/>
    </source>
</evidence>
<sequence>MAKLPYNSYSHKKQQSIAKENAYANSKAFDQVEVRDCVQGELVRNEDAGYKGVQSPAQNHHLSLDGQSEQWQIVKSKGKEKVIEEQPLRPEVSLSSEIECSVKRAWNACDPFVYEVCVEGVVLWLRQWCNGSSSIFAACFVLSHATGFVLCGCCLFVAGGCSACWGCLVFCITMGASLQGQCVAGFCLALLLLGLAGAWSS</sequence>
<keyword evidence="3" id="KW-1185">Reference proteome</keyword>
<reference evidence="2 3" key="1">
    <citation type="submission" date="2024-02" db="EMBL/GenBank/DDBJ databases">
        <authorList>
            <person name="Vignale AGUSTIN F."/>
            <person name="Sosa J E."/>
            <person name="Modenutti C."/>
        </authorList>
    </citation>
    <scope>NUCLEOTIDE SEQUENCE [LARGE SCALE GENOMIC DNA]</scope>
</reference>
<keyword evidence="1" id="KW-0812">Transmembrane</keyword>
<feature type="transmembrane region" description="Helical" evidence="1">
    <location>
        <begin position="147"/>
        <end position="170"/>
    </location>
</feature>